<evidence type="ECO:0000313" key="2">
    <source>
        <dbReference type="Proteomes" id="UP000054359"/>
    </source>
</evidence>
<gene>
    <name evidence="1" type="ORF">X975_06578</name>
</gene>
<keyword evidence="2" id="KW-1185">Reference proteome</keyword>
<dbReference type="Proteomes" id="UP000054359">
    <property type="component" value="Unassembled WGS sequence"/>
</dbReference>
<name>A0A087T1U8_STEMI</name>
<dbReference type="EMBL" id="KK113013">
    <property type="protein sequence ID" value="KFM59087.1"/>
    <property type="molecule type" value="Genomic_DNA"/>
</dbReference>
<reference evidence="1 2" key="1">
    <citation type="submission" date="2013-11" db="EMBL/GenBank/DDBJ databases">
        <title>Genome sequencing of Stegodyphus mimosarum.</title>
        <authorList>
            <person name="Bechsgaard J."/>
        </authorList>
    </citation>
    <scope>NUCLEOTIDE SEQUENCE [LARGE SCALE GENOMIC DNA]</scope>
</reference>
<proteinExistence type="predicted"/>
<organism evidence="1 2">
    <name type="scientific">Stegodyphus mimosarum</name>
    <name type="common">African social velvet spider</name>
    <dbReference type="NCBI Taxonomy" id="407821"/>
    <lineage>
        <taxon>Eukaryota</taxon>
        <taxon>Metazoa</taxon>
        <taxon>Ecdysozoa</taxon>
        <taxon>Arthropoda</taxon>
        <taxon>Chelicerata</taxon>
        <taxon>Arachnida</taxon>
        <taxon>Araneae</taxon>
        <taxon>Araneomorphae</taxon>
        <taxon>Entelegynae</taxon>
        <taxon>Eresoidea</taxon>
        <taxon>Eresidae</taxon>
        <taxon>Stegodyphus</taxon>
    </lineage>
</organism>
<feature type="non-terminal residue" evidence="1">
    <location>
        <position position="1"/>
    </location>
</feature>
<sequence length="59" mass="6978">FSSIQNLEKRSSGIIFICPSLYAESRSCPRMKTAVRQVYRTYKNHCTFKEKKIVRYNSI</sequence>
<evidence type="ECO:0000313" key="1">
    <source>
        <dbReference type="EMBL" id="KFM59087.1"/>
    </source>
</evidence>
<accession>A0A087T1U8</accession>
<dbReference type="AlphaFoldDB" id="A0A087T1U8"/>
<feature type="non-terminal residue" evidence="1">
    <location>
        <position position="59"/>
    </location>
</feature>
<protein>
    <submittedName>
        <fullName evidence="1">Uncharacterized protein</fullName>
    </submittedName>
</protein>